<dbReference type="PANTHER" id="PTHR42813:SF1">
    <property type="entry name" value="DEHYDROGENASE, PUTATIVE (AFU_ORTHOLOGUE AFUA_5G03930)-RELATED"/>
    <property type="match status" value="1"/>
</dbReference>
<keyword evidence="3" id="KW-0862">Zinc</keyword>
<organism evidence="5 6">
    <name type="scientific">Ceratodon purpureus</name>
    <name type="common">Fire moss</name>
    <name type="synonym">Dicranum purpureum</name>
    <dbReference type="NCBI Taxonomy" id="3225"/>
    <lineage>
        <taxon>Eukaryota</taxon>
        <taxon>Viridiplantae</taxon>
        <taxon>Streptophyta</taxon>
        <taxon>Embryophyta</taxon>
        <taxon>Bryophyta</taxon>
        <taxon>Bryophytina</taxon>
        <taxon>Bryopsida</taxon>
        <taxon>Dicranidae</taxon>
        <taxon>Pseudoditrichales</taxon>
        <taxon>Ditrichaceae</taxon>
        <taxon>Ceratodon</taxon>
    </lineage>
</organism>
<feature type="domain" description="Rad21/Rec8-like protein N-terminal" evidence="4">
    <location>
        <begin position="58"/>
        <end position="99"/>
    </location>
</feature>
<evidence type="ECO:0000259" key="4">
    <source>
        <dbReference type="Pfam" id="PF04825"/>
    </source>
</evidence>
<dbReference type="EMBL" id="CM026426">
    <property type="protein sequence ID" value="KAG0572179.1"/>
    <property type="molecule type" value="Genomic_DNA"/>
</dbReference>
<evidence type="ECO:0000256" key="3">
    <source>
        <dbReference type="ARBA" id="ARBA00022833"/>
    </source>
</evidence>
<keyword evidence="2" id="KW-0479">Metal-binding</keyword>
<dbReference type="InterPro" id="IPR006910">
    <property type="entry name" value="Rad21_Rec8_N"/>
</dbReference>
<gene>
    <name evidence="5" type="ORF">KC19_VG074800</name>
</gene>
<sequence>MAKIQAQKTWKRPVEDPKLPLMARACAGRHRIYEPQPVFDLGSNLGEGELSSRKLVIMFYFHKLLSKKHPMGQIWTAATVRLSIKRKKAAKINIEQICHFNIAAFMEKGLSMVAGQTPVQKYWPTLFRLVQSRELDPTIVITHVLGLGDAPDAYTHFNAKEDKWIKVLLKPEIDPDVITTKGPGLKERARNLVSGAVAGTINTVQKATGAVTSATSGTSTDVHK</sequence>
<dbReference type="Pfam" id="PF04825">
    <property type="entry name" value="Rad21_Rec8_N"/>
    <property type="match status" value="1"/>
</dbReference>
<dbReference type="Gene3D" id="3.40.50.720">
    <property type="entry name" value="NAD(P)-binding Rossmann-like Domain"/>
    <property type="match status" value="1"/>
</dbReference>
<reference evidence="5" key="1">
    <citation type="submission" date="2020-06" db="EMBL/GenBank/DDBJ databases">
        <title>WGS assembly of Ceratodon purpureus strain R40.</title>
        <authorList>
            <person name="Carey S.B."/>
            <person name="Jenkins J."/>
            <person name="Shu S."/>
            <person name="Lovell J.T."/>
            <person name="Sreedasyam A."/>
            <person name="Maumus F."/>
            <person name="Tiley G.P."/>
            <person name="Fernandez-Pozo N."/>
            <person name="Barry K."/>
            <person name="Chen C."/>
            <person name="Wang M."/>
            <person name="Lipzen A."/>
            <person name="Daum C."/>
            <person name="Saski C.A."/>
            <person name="Payton A.C."/>
            <person name="Mcbreen J.C."/>
            <person name="Conrad R.E."/>
            <person name="Kollar L.M."/>
            <person name="Olsson S."/>
            <person name="Huttunen S."/>
            <person name="Landis J.B."/>
            <person name="Wickett N.J."/>
            <person name="Johnson M.G."/>
            <person name="Rensing S.A."/>
            <person name="Grimwood J."/>
            <person name="Schmutz J."/>
            <person name="Mcdaniel S.F."/>
        </authorList>
    </citation>
    <scope>NUCLEOTIDE SEQUENCE</scope>
    <source>
        <strain evidence="5">R40</strain>
    </source>
</reference>
<evidence type="ECO:0000313" key="6">
    <source>
        <dbReference type="Proteomes" id="UP000822688"/>
    </source>
</evidence>
<keyword evidence="6" id="KW-1185">Reference proteome</keyword>
<dbReference type="AlphaFoldDB" id="A0A8T0HMX3"/>
<dbReference type="PANTHER" id="PTHR42813">
    <property type="entry name" value="ZINC-TYPE ALCOHOL DEHYDROGENASE-LIKE"/>
    <property type="match status" value="1"/>
</dbReference>
<evidence type="ECO:0000313" key="5">
    <source>
        <dbReference type="EMBL" id="KAG0572179.1"/>
    </source>
</evidence>
<dbReference type="Gene3D" id="3.90.180.10">
    <property type="entry name" value="Medium-chain alcohol dehydrogenases, catalytic domain"/>
    <property type="match status" value="1"/>
</dbReference>
<protein>
    <recommendedName>
        <fullName evidence="4">Rad21/Rec8-like protein N-terminal domain-containing protein</fullName>
    </recommendedName>
</protein>
<dbReference type="Proteomes" id="UP000822688">
    <property type="component" value="Chromosome V"/>
</dbReference>
<comment type="caution">
    <text evidence="5">The sequence shown here is derived from an EMBL/GenBank/DDBJ whole genome shotgun (WGS) entry which is preliminary data.</text>
</comment>
<comment type="cofactor">
    <cofactor evidence="1">
        <name>Zn(2+)</name>
        <dbReference type="ChEBI" id="CHEBI:29105"/>
    </cofactor>
</comment>
<evidence type="ECO:0000256" key="2">
    <source>
        <dbReference type="ARBA" id="ARBA00022723"/>
    </source>
</evidence>
<evidence type="ECO:0000256" key="1">
    <source>
        <dbReference type="ARBA" id="ARBA00001947"/>
    </source>
</evidence>
<accession>A0A8T0HMX3</accession>
<dbReference type="GO" id="GO:0046872">
    <property type="term" value="F:metal ion binding"/>
    <property type="evidence" value="ECO:0007669"/>
    <property type="project" value="UniProtKB-KW"/>
</dbReference>
<proteinExistence type="predicted"/>
<name>A0A8T0HMX3_CERPU</name>